<dbReference type="Proteomes" id="UP001359559">
    <property type="component" value="Unassembled WGS sequence"/>
</dbReference>
<reference evidence="1 2" key="1">
    <citation type="submission" date="2024-01" db="EMBL/GenBank/DDBJ databases">
        <title>The genomes of 5 underutilized Papilionoideae crops provide insights into root nodulation and disease resistance.</title>
        <authorList>
            <person name="Yuan L."/>
        </authorList>
    </citation>
    <scope>NUCLEOTIDE SEQUENCE [LARGE SCALE GENOMIC DNA]</scope>
    <source>
        <strain evidence="1">LY-2023</strain>
        <tissue evidence="1">Leaf</tissue>
    </source>
</reference>
<accession>A0AAN9PUP9</accession>
<comment type="caution">
    <text evidence="1">The sequence shown here is derived from an EMBL/GenBank/DDBJ whole genome shotgun (WGS) entry which is preliminary data.</text>
</comment>
<organism evidence="1 2">
    <name type="scientific">Clitoria ternatea</name>
    <name type="common">Butterfly pea</name>
    <dbReference type="NCBI Taxonomy" id="43366"/>
    <lineage>
        <taxon>Eukaryota</taxon>
        <taxon>Viridiplantae</taxon>
        <taxon>Streptophyta</taxon>
        <taxon>Embryophyta</taxon>
        <taxon>Tracheophyta</taxon>
        <taxon>Spermatophyta</taxon>
        <taxon>Magnoliopsida</taxon>
        <taxon>eudicotyledons</taxon>
        <taxon>Gunneridae</taxon>
        <taxon>Pentapetalae</taxon>
        <taxon>rosids</taxon>
        <taxon>fabids</taxon>
        <taxon>Fabales</taxon>
        <taxon>Fabaceae</taxon>
        <taxon>Papilionoideae</taxon>
        <taxon>50 kb inversion clade</taxon>
        <taxon>NPAAA clade</taxon>
        <taxon>indigoferoid/millettioid clade</taxon>
        <taxon>Phaseoleae</taxon>
        <taxon>Clitoria</taxon>
    </lineage>
</organism>
<proteinExistence type="predicted"/>
<sequence length="79" mass="9483">MLMIIINPLSSRPSFYPSESYLHSYLCVTRRSWCYYPPLEIKYYQAEWVIKSLLHFSPEIFCLEKILLYHCGKNHHNGI</sequence>
<gene>
    <name evidence="1" type="ORF">RJT34_08629</name>
</gene>
<protein>
    <submittedName>
        <fullName evidence="1">Uncharacterized protein</fullName>
    </submittedName>
</protein>
<keyword evidence="2" id="KW-1185">Reference proteome</keyword>
<evidence type="ECO:0000313" key="2">
    <source>
        <dbReference type="Proteomes" id="UP001359559"/>
    </source>
</evidence>
<dbReference type="AlphaFoldDB" id="A0AAN9PUP9"/>
<dbReference type="EMBL" id="JAYKXN010000002">
    <property type="protein sequence ID" value="KAK7310862.1"/>
    <property type="molecule type" value="Genomic_DNA"/>
</dbReference>
<name>A0AAN9PUP9_CLITE</name>
<evidence type="ECO:0000313" key="1">
    <source>
        <dbReference type="EMBL" id="KAK7310862.1"/>
    </source>
</evidence>